<gene>
    <name evidence="2" type="ORF">XYCOK13_37560</name>
</gene>
<keyword evidence="3" id="KW-1185">Reference proteome</keyword>
<dbReference type="EMBL" id="BOVK01000064">
    <property type="protein sequence ID" value="GIQ70932.1"/>
    <property type="molecule type" value="Genomic_DNA"/>
</dbReference>
<keyword evidence="1" id="KW-0472">Membrane</keyword>
<organism evidence="2 3">
    <name type="scientific">Xylanibacillus composti</name>
    <dbReference type="NCBI Taxonomy" id="1572762"/>
    <lineage>
        <taxon>Bacteria</taxon>
        <taxon>Bacillati</taxon>
        <taxon>Bacillota</taxon>
        <taxon>Bacilli</taxon>
        <taxon>Bacillales</taxon>
        <taxon>Paenibacillaceae</taxon>
        <taxon>Xylanibacillus</taxon>
    </lineage>
</organism>
<keyword evidence="1" id="KW-0812">Transmembrane</keyword>
<name>A0A8J4H721_9BACL</name>
<evidence type="ECO:0000313" key="2">
    <source>
        <dbReference type="EMBL" id="GIQ70932.1"/>
    </source>
</evidence>
<sequence length="83" mass="10025">MDTFVISFTPILIGLQALLFLLLLWLGWRYYDRRYKSGKQPQNGLYDGTLERTSEVFIDPKDGLRYRVYFNRHTGEREYIRED</sequence>
<feature type="transmembrane region" description="Helical" evidence="1">
    <location>
        <begin position="6"/>
        <end position="28"/>
    </location>
</feature>
<evidence type="ECO:0000313" key="3">
    <source>
        <dbReference type="Proteomes" id="UP000677918"/>
    </source>
</evidence>
<proteinExistence type="predicted"/>
<dbReference type="AlphaFoldDB" id="A0A8J4H721"/>
<evidence type="ECO:0000256" key="1">
    <source>
        <dbReference type="SAM" id="Phobius"/>
    </source>
</evidence>
<dbReference type="Proteomes" id="UP000677918">
    <property type="component" value="Unassembled WGS sequence"/>
</dbReference>
<comment type="caution">
    <text evidence="2">The sequence shown here is derived from an EMBL/GenBank/DDBJ whole genome shotgun (WGS) entry which is preliminary data.</text>
</comment>
<protein>
    <recommendedName>
        <fullName evidence="4">HD family phosphohydrolase</fullName>
    </recommendedName>
</protein>
<evidence type="ECO:0008006" key="4">
    <source>
        <dbReference type="Google" id="ProtNLM"/>
    </source>
</evidence>
<dbReference type="RefSeq" id="WP_213413740.1">
    <property type="nucleotide sequence ID" value="NZ_BOVK01000064.1"/>
</dbReference>
<keyword evidence="1" id="KW-1133">Transmembrane helix</keyword>
<reference evidence="2" key="1">
    <citation type="submission" date="2021-04" db="EMBL/GenBank/DDBJ databases">
        <title>Draft genome sequence of Xylanibacillus composti strain K13.</title>
        <authorList>
            <person name="Uke A."/>
            <person name="Chhe C."/>
            <person name="Baramee S."/>
            <person name="Kosugi A."/>
        </authorList>
    </citation>
    <scope>NUCLEOTIDE SEQUENCE</scope>
    <source>
        <strain evidence="2">K13</strain>
    </source>
</reference>
<accession>A0A8J4H721</accession>